<evidence type="ECO:0000256" key="2">
    <source>
        <dbReference type="ARBA" id="ARBA00008711"/>
    </source>
</evidence>
<dbReference type="InterPro" id="IPR001497">
    <property type="entry name" value="MethylDNA_cys_MeTrfase_AS"/>
</dbReference>
<evidence type="ECO:0000313" key="16">
    <source>
        <dbReference type="Proteomes" id="UP000199412"/>
    </source>
</evidence>
<evidence type="ECO:0000256" key="4">
    <source>
        <dbReference type="ARBA" id="ARBA00022603"/>
    </source>
</evidence>
<protein>
    <recommendedName>
        <fullName evidence="3">methylated-DNA--[protein]-cysteine S-methyltransferase</fullName>
        <ecNumber evidence="3">2.1.1.63</ecNumber>
    </recommendedName>
</protein>
<reference evidence="15 16" key="1">
    <citation type="submission" date="2016-10" db="EMBL/GenBank/DDBJ databases">
        <authorList>
            <person name="de Groot N.N."/>
        </authorList>
    </citation>
    <scope>NUCLEOTIDE SEQUENCE [LARGE SCALE GENOMIC DNA]</scope>
    <source>
        <strain evidence="15 16">ATCC 700224</strain>
    </source>
</reference>
<dbReference type="SUPFAM" id="SSF57884">
    <property type="entry name" value="Ada DNA repair protein, N-terminal domain (N-Ada 10)"/>
    <property type="match status" value="1"/>
</dbReference>
<dbReference type="SUPFAM" id="SSF46689">
    <property type="entry name" value="Homeodomain-like"/>
    <property type="match status" value="1"/>
</dbReference>
<dbReference type="SUPFAM" id="SSF46767">
    <property type="entry name" value="Methylated DNA-protein cysteine methyltransferase, C-terminal domain"/>
    <property type="match status" value="1"/>
</dbReference>
<evidence type="ECO:0000256" key="3">
    <source>
        <dbReference type="ARBA" id="ARBA00011918"/>
    </source>
</evidence>
<dbReference type="PANTHER" id="PTHR10815:SF5">
    <property type="entry name" value="METHYLATED-DNA--PROTEIN-CYSTEINE METHYLTRANSFERASE"/>
    <property type="match status" value="1"/>
</dbReference>
<dbReference type="Gene3D" id="3.40.10.10">
    <property type="entry name" value="DNA Methylphosphotriester Repair Domain"/>
    <property type="match status" value="1"/>
</dbReference>
<dbReference type="InterPro" id="IPR018060">
    <property type="entry name" value="HTH_AraC"/>
</dbReference>
<feature type="binding site" evidence="13">
    <location>
        <position position="38"/>
    </location>
    <ligand>
        <name>Zn(2+)</name>
        <dbReference type="ChEBI" id="CHEBI:29105"/>
    </ligand>
</feature>
<keyword evidence="6" id="KW-0227">DNA damage</keyword>
<feature type="domain" description="HTH araC/xylS-type" evidence="14">
    <location>
        <begin position="87"/>
        <end position="183"/>
    </location>
</feature>
<dbReference type="NCBIfam" id="TIGR00589">
    <property type="entry name" value="ogt"/>
    <property type="match status" value="1"/>
</dbReference>
<dbReference type="Gene3D" id="3.30.160.70">
    <property type="entry name" value="Methylated DNA-protein cysteine methyltransferase domain"/>
    <property type="match status" value="1"/>
</dbReference>
<keyword evidence="16" id="KW-1185">Reference proteome</keyword>
<keyword evidence="13" id="KW-0479">Metal-binding</keyword>
<dbReference type="GO" id="GO:0043565">
    <property type="term" value="F:sequence-specific DNA binding"/>
    <property type="evidence" value="ECO:0007669"/>
    <property type="project" value="InterPro"/>
</dbReference>
<sequence>MRVVDSGQDDVRWRAVVDRLPMPDQVFVYAVTTTRVYCRPGCPSRRPNRANVVYFDRPEEARAAGFRACLRCRPDEPADTGVARCVERARRRLDTDEAEPTLSELAAEAGLSPGHFQRLFKAWVGVSPKGYARAVRATRLRTALEEGATVTEAIYGAGYGGPARAHGEAGAALGMSPSAYRKGGAGEVIDYTMGDCVLGRVLVAATPRGLCAVFLGDDDAALYDSLRARFPRADVRPDGDSARAVLPTVQTLAAEPGRPFDGPLDVRGTAFQLKVWDALRRIPPGETRTYGTIAGDIGQPTAARAVARACADNPVAMVVPCHRVLRGDGCPGGYRWGTARKLALLEAEQDSQDQG</sequence>
<gene>
    <name evidence="15" type="ORF">SAMN05421720_1038</name>
</gene>
<dbReference type="GO" id="GO:0006281">
    <property type="term" value="P:DNA repair"/>
    <property type="evidence" value="ECO:0007669"/>
    <property type="project" value="UniProtKB-KW"/>
</dbReference>
<dbReference type="CDD" id="cd06445">
    <property type="entry name" value="ATase"/>
    <property type="match status" value="1"/>
</dbReference>
<keyword evidence="8" id="KW-0010">Activator</keyword>
<dbReference type="PROSITE" id="PS00374">
    <property type="entry name" value="MGMT"/>
    <property type="match status" value="1"/>
</dbReference>
<dbReference type="InterPro" id="IPR036631">
    <property type="entry name" value="MGMT_N_sf"/>
</dbReference>
<evidence type="ECO:0000256" key="8">
    <source>
        <dbReference type="ARBA" id="ARBA00023159"/>
    </source>
</evidence>
<dbReference type="RefSeq" id="WP_092783994.1">
    <property type="nucleotide sequence ID" value="NZ_FNAP01000003.1"/>
</dbReference>
<dbReference type="InterPro" id="IPR009057">
    <property type="entry name" value="Homeodomain-like_sf"/>
</dbReference>
<feature type="active site" description="Nucleophile; methyl group acceptor from either O6-methylguanine or O4-methylthymine" evidence="12">
    <location>
        <position position="321"/>
    </location>
</feature>
<dbReference type="GO" id="GO:0003908">
    <property type="term" value="F:methylated-DNA-[protein]-cysteine S-methyltransferase activity"/>
    <property type="evidence" value="ECO:0007669"/>
    <property type="project" value="UniProtKB-EC"/>
</dbReference>
<accession>A0A1G6ZS62</accession>
<dbReference type="OrthoDB" id="9802228at2"/>
<dbReference type="InterPro" id="IPR014048">
    <property type="entry name" value="MethylDNA_cys_MeTrfase_DNA-bd"/>
</dbReference>
<comment type="cofactor">
    <cofactor evidence="13">
        <name>Zn(2+)</name>
        <dbReference type="ChEBI" id="CHEBI:29105"/>
    </cofactor>
    <text evidence="13">Binds 1 zinc ion per subunit.</text>
</comment>
<dbReference type="SMART" id="SM00342">
    <property type="entry name" value="HTH_ARAC"/>
    <property type="match status" value="1"/>
</dbReference>
<comment type="similarity">
    <text evidence="2">Belongs to the MGMT family.</text>
</comment>
<dbReference type="FunFam" id="1.10.10.10:FF:000214">
    <property type="entry name" value="Methylated-DNA--protein-cysteine methyltransferase"/>
    <property type="match status" value="1"/>
</dbReference>
<keyword evidence="7" id="KW-0805">Transcription regulation</keyword>
<evidence type="ECO:0000256" key="5">
    <source>
        <dbReference type="ARBA" id="ARBA00022679"/>
    </source>
</evidence>
<evidence type="ECO:0000256" key="9">
    <source>
        <dbReference type="ARBA" id="ARBA00023163"/>
    </source>
</evidence>
<dbReference type="Gene3D" id="1.10.10.10">
    <property type="entry name" value="Winged helix-like DNA-binding domain superfamily/Winged helix DNA-binding domain"/>
    <property type="match status" value="1"/>
</dbReference>
<dbReference type="InterPro" id="IPR036217">
    <property type="entry name" value="MethylDNA_cys_MeTrfase_DNAb"/>
</dbReference>
<dbReference type="InterPro" id="IPR036388">
    <property type="entry name" value="WH-like_DNA-bd_sf"/>
</dbReference>
<keyword evidence="10" id="KW-0234">DNA repair</keyword>
<dbReference type="Proteomes" id="UP000199412">
    <property type="component" value="Unassembled WGS sequence"/>
</dbReference>
<dbReference type="NCBIfam" id="NF011964">
    <property type="entry name" value="PRK15435.1"/>
    <property type="match status" value="1"/>
</dbReference>
<dbReference type="GO" id="GO:0032259">
    <property type="term" value="P:methylation"/>
    <property type="evidence" value="ECO:0007669"/>
    <property type="project" value="UniProtKB-KW"/>
</dbReference>
<keyword evidence="4 15" id="KW-0489">Methyltransferase</keyword>
<evidence type="ECO:0000256" key="1">
    <source>
        <dbReference type="ARBA" id="ARBA00001286"/>
    </source>
</evidence>
<name>A0A1G6ZS62_9PROT</name>
<dbReference type="InterPro" id="IPR004026">
    <property type="entry name" value="Ada_DNA_repair_Zn-bd"/>
</dbReference>
<dbReference type="Pfam" id="PF12833">
    <property type="entry name" value="HTH_18"/>
    <property type="match status" value="1"/>
</dbReference>
<evidence type="ECO:0000256" key="13">
    <source>
        <dbReference type="PIRSR" id="PIRSR000409-3"/>
    </source>
</evidence>
<comment type="catalytic activity">
    <reaction evidence="11">
        <text>a 6-O-methyl-2'-deoxyguanosine in DNA + L-cysteinyl-[protein] = S-methyl-L-cysteinyl-[protein] + a 2'-deoxyguanosine in DNA</text>
        <dbReference type="Rhea" id="RHEA:24000"/>
        <dbReference type="Rhea" id="RHEA-COMP:10131"/>
        <dbReference type="Rhea" id="RHEA-COMP:10132"/>
        <dbReference type="Rhea" id="RHEA-COMP:11367"/>
        <dbReference type="Rhea" id="RHEA-COMP:11368"/>
        <dbReference type="ChEBI" id="CHEBI:29950"/>
        <dbReference type="ChEBI" id="CHEBI:82612"/>
        <dbReference type="ChEBI" id="CHEBI:85445"/>
        <dbReference type="ChEBI" id="CHEBI:85448"/>
        <dbReference type="EC" id="2.1.1.63"/>
    </reaction>
</comment>
<feature type="binding site" evidence="13">
    <location>
        <position position="72"/>
    </location>
    <ligand>
        <name>Zn(2+)</name>
        <dbReference type="ChEBI" id="CHEBI:29105"/>
    </ligand>
</feature>
<dbReference type="PROSITE" id="PS01124">
    <property type="entry name" value="HTH_ARAC_FAMILY_2"/>
    <property type="match status" value="1"/>
</dbReference>
<keyword evidence="9" id="KW-0804">Transcription</keyword>
<dbReference type="EC" id="2.1.1.63" evidence="3"/>
<dbReference type="GO" id="GO:0003700">
    <property type="term" value="F:DNA-binding transcription factor activity"/>
    <property type="evidence" value="ECO:0007669"/>
    <property type="project" value="InterPro"/>
</dbReference>
<dbReference type="PANTHER" id="PTHR10815">
    <property type="entry name" value="METHYLATED-DNA--PROTEIN-CYSTEINE METHYLTRANSFERASE"/>
    <property type="match status" value="1"/>
</dbReference>
<dbReference type="PIRSF" id="PIRSF000409">
    <property type="entry name" value="Ada"/>
    <property type="match status" value="1"/>
</dbReference>
<organism evidence="15 16">
    <name type="scientific">Rhodospira trueperi</name>
    <dbReference type="NCBI Taxonomy" id="69960"/>
    <lineage>
        <taxon>Bacteria</taxon>
        <taxon>Pseudomonadati</taxon>
        <taxon>Pseudomonadota</taxon>
        <taxon>Alphaproteobacteria</taxon>
        <taxon>Rhodospirillales</taxon>
        <taxon>Rhodospirillaceae</taxon>
        <taxon>Rhodospira</taxon>
    </lineage>
</organism>
<evidence type="ECO:0000313" key="15">
    <source>
        <dbReference type="EMBL" id="SDE05233.1"/>
    </source>
</evidence>
<dbReference type="Pfam" id="PF02805">
    <property type="entry name" value="Ada_Zn_binding"/>
    <property type="match status" value="1"/>
</dbReference>
<dbReference type="AlphaFoldDB" id="A0A1G6ZS62"/>
<dbReference type="EMBL" id="FNAP01000003">
    <property type="protein sequence ID" value="SDE05233.1"/>
    <property type="molecule type" value="Genomic_DNA"/>
</dbReference>
<evidence type="ECO:0000256" key="11">
    <source>
        <dbReference type="ARBA" id="ARBA00049348"/>
    </source>
</evidence>
<dbReference type="InterPro" id="IPR016221">
    <property type="entry name" value="Bifunct_regulatory_prot_Ada"/>
</dbReference>
<dbReference type="GO" id="GO:0008270">
    <property type="term" value="F:zinc ion binding"/>
    <property type="evidence" value="ECO:0007669"/>
    <property type="project" value="InterPro"/>
</dbReference>
<feature type="active site" description="Nucleophile; methyl group acceptor from methylphosphotriester" evidence="12">
    <location>
        <position position="38"/>
    </location>
</feature>
<feature type="binding site" evidence="13">
    <location>
        <position position="42"/>
    </location>
    <ligand>
        <name>Zn(2+)</name>
        <dbReference type="ChEBI" id="CHEBI:29105"/>
    </ligand>
</feature>
<evidence type="ECO:0000256" key="10">
    <source>
        <dbReference type="ARBA" id="ARBA00023204"/>
    </source>
</evidence>
<dbReference type="Gene3D" id="1.10.10.60">
    <property type="entry name" value="Homeodomain-like"/>
    <property type="match status" value="1"/>
</dbReference>
<feature type="binding site" evidence="13">
    <location>
        <position position="69"/>
    </location>
    <ligand>
        <name>Zn(2+)</name>
        <dbReference type="ChEBI" id="CHEBI:29105"/>
    </ligand>
</feature>
<dbReference type="Pfam" id="PF01035">
    <property type="entry name" value="DNA_binding_1"/>
    <property type="match status" value="1"/>
</dbReference>
<keyword evidence="13" id="KW-0862">Zinc</keyword>
<evidence type="ECO:0000259" key="14">
    <source>
        <dbReference type="PROSITE" id="PS01124"/>
    </source>
</evidence>
<keyword evidence="5 15" id="KW-0808">Transferase</keyword>
<evidence type="ECO:0000256" key="12">
    <source>
        <dbReference type="PIRSR" id="PIRSR000409-1"/>
    </source>
</evidence>
<evidence type="ECO:0000256" key="6">
    <source>
        <dbReference type="ARBA" id="ARBA00022763"/>
    </source>
</evidence>
<comment type="catalytic activity">
    <reaction evidence="1">
        <text>a 4-O-methyl-thymidine in DNA + L-cysteinyl-[protein] = a thymidine in DNA + S-methyl-L-cysteinyl-[protein]</text>
        <dbReference type="Rhea" id="RHEA:53428"/>
        <dbReference type="Rhea" id="RHEA-COMP:10131"/>
        <dbReference type="Rhea" id="RHEA-COMP:10132"/>
        <dbReference type="Rhea" id="RHEA-COMP:13555"/>
        <dbReference type="Rhea" id="RHEA-COMP:13556"/>
        <dbReference type="ChEBI" id="CHEBI:29950"/>
        <dbReference type="ChEBI" id="CHEBI:82612"/>
        <dbReference type="ChEBI" id="CHEBI:137386"/>
        <dbReference type="ChEBI" id="CHEBI:137387"/>
        <dbReference type="EC" id="2.1.1.63"/>
    </reaction>
</comment>
<dbReference type="InterPro" id="IPR035451">
    <property type="entry name" value="Ada-like_dom_sf"/>
</dbReference>
<proteinExistence type="inferred from homology"/>
<evidence type="ECO:0000256" key="7">
    <source>
        <dbReference type="ARBA" id="ARBA00023015"/>
    </source>
</evidence>
<dbReference type="STRING" id="69960.SAMN05421720_1038"/>
<dbReference type="SUPFAM" id="SSF53155">
    <property type="entry name" value="Methylated DNA-protein cysteine methyltransferase domain"/>
    <property type="match status" value="1"/>
</dbReference>